<keyword evidence="5" id="KW-1185">Reference proteome</keyword>
<dbReference type="KEGG" id="agi:FSB73_20815"/>
<dbReference type="SUPFAM" id="SSF52172">
    <property type="entry name" value="CheY-like"/>
    <property type="match status" value="1"/>
</dbReference>
<dbReference type="EMBL" id="CP042434">
    <property type="protein sequence ID" value="QEC73746.1"/>
    <property type="molecule type" value="Genomic_DNA"/>
</dbReference>
<dbReference type="PROSITE" id="PS50930">
    <property type="entry name" value="HTH_LYTTR"/>
    <property type="match status" value="1"/>
</dbReference>
<dbReference type="SMART" id="SM00448">
    <property type="entry name" value="REC"/>
    <property type="match status" value="1"/>
</dbReference>
<dbReference type="GO" id="GO:0003677">
    <property type="term" value="F:DNA binding"/>
    <property type="evidence" value="ECO:0007669"/>
    <property type="project" value="InterPro"/>
</dbReference>
<dbReference type="SMART" id="SM00850">
    <property type="entry name" value="LytTR"/>
    <property type="match status" value="1"/>
</dbReference>
<dbReference type="Proteomes" id="UP000321291">
    <property type="component" value="Chromosome"/>
</dbReference>
<dbReference type="Gene3D" id="2.40.50.1020">
    <property type="entry name" value="LytTr DNA-binding domain"/>
    <property type="match status" value="1"/>
</dbReference>
<dbReference type="Gene3D" id="3.40.50.2300">
    <property type="match status" value="1"/>
</dbReference>
<dbReference type="PROSITE" id="PS50110">
    <property type="entry name" value="RESPONSE_REGULATORY"/>
    <property type="match status" value="1"/>
</dbReference>
<accession>A0A5B8VSM6</accession>
<evidence type="ECO:0000313" key="4">
    <source>
        <dbReference type="EMBL" id="QEC73746.1"/>
    </source>
</evidence>
<evidence type="ECO:0000313" key="5">
    <source>
        <dbReference type="Proteomes" id="UP000321291"/>
    </source>
</evidence>
<dbReference type="PANTHER" id="PTHR37299">
    <property type="entry name" value="TRANSCRIPTIONAL REGULATOR-RELATED"/>
    <property type="match status" value="1"/>
</dbReference>
<gene>
    <name evidence="4" type="ORF">FSB73_20815</name>
</gene>
<dbReference type="PANTHER" id="PTHR37299:SF1">
    <property type="entry name" value="STAGE 0 SPORULATION PROTEIN A HOMOLOG"/>
    <property type="match status" value="1"/>
</dbReference>
<dbReference type="InterPro" id="IPR011006">
    <property type="entry name" value="CheY-like_superfamily"/>
</dbReference>
<reference evidence="4 5" key="1">
    <citation type="journal article" date="2017" name="Int. J. Syst. Evol. Microbiol.">
        <title>Arachidicoccus ginsenosidivorans sp. nov., with ginsenoside-converting activity isolated from ginseng cultivating soil.</title>
        <authorList>
            <person name="Siddiqi M.Z."/>
            <person name="Aslam Z."/>
            <person name="Im W.T."/>
        </authorList>
    </citation>
    <scope>NUCLEOTIDE SEQUENCE [LARGE SCALE GENOMIC DNA]</scope>
    <source>
        <strain evidence="4 5">Gsoil 809</strain>
    </source>
</reference>
<dbReference type="InterPro" id="IPR001789">
    <property type="entry name" value="Sig_transdc_resp-reg_receiver"/>
</dbReference>
<feature type="domain" description="Response regulatory" evidence="2">
    <location>
        <begin position="3"/>
        <end position="116"/>
    </location>
</feature>
<sequence>MLRAIIIDDEQESIKALQLKLAECQTPVEVLATMTDSRGVIPLLDQYDIDVLFLDIEMPGLNGITLMENLQNRNFEVVLVTAYSEYALKALKASALDYLMKPVDMDELELALEKLVHKVEAKSQDRHLSSAKLDIEELLQQINSRPKKIALSCVSETYYVSQEEILYIGGSNNYSTFYLIDGKEIVVSKTLKEYESLLPPERFFRAHKSYLINLDHIKKLNKGPELTVSMINNVEIEISYRKKADFLKIMKG</sequence>
<feature type="modified residue" description="4-aspartylphosphate" evidence="1">
    <location>
        <position position="55"/>
    </location>
</feature>
<dbReference type="GO" id="GO:0000156">
    <property type="term" value="F:phosphorelay response regulator activity"/>
    <property type="evidence" value="ECO:0007669"/>
    <property type="project" value="InterPro"/>
</dbReference>
<dbReference type="AlphaFoldDB" id="A0A5B8VSM6"/>
<dbReference type="RefSeq" id="WP_146786732.1">
    <property type="nucleotide sequence ID" value="NZ_CP042434.1"/>
</dbReference>
<feature type="domain" description="HTH LytTR-type" evidence="3">
    <location>
        <begin position="149"/>
        <end position="252"/>
    </location>
</feature>
<dbReference type="InterPro" id="IPR046947">
    <property type="entry name" value="LytR-like"/>
</dbReference>
<name>A0A5B8VSM6_9BACT</name>
<organism evidence="4 5">
    <name type="scientific">Arachidicoccus ginsenosidivorans</name>
    <dbReference type="NCBI Taxonomy" id="496057"/>
    <lineage>
        <taxon>Bacteria</taxon>
        <taxon>Pseudomonadati</taxon>
        <taxon>Bacteroidota</taxon>
        <taxon>Chitinophagia</taxon>
        <taxon>Chitinophagales</taxon>
        <taxon>Chitinophagaceae</taxon>
        <taxon>Arachidicoccus</taxon>
    </lineage>
</organism>
<dbReference type="InterPro" id="IPR007492">
    <property type="entry name" value="LytTR_DNA-bd_dom"/>
</dbReference>
<protein>
    <submittedName>
        <fullName evidence="4">Response regulator transcription factor</fullName>
    </submittedName>
</protein>
<dbReference type="OrthoDB" id="1646880at2"/>
<proteinExistence type="predicted"/>
<evidence type="ECO:0000259" key="2">
    <source>
        <dbReference type="PROSITE" id="PS50110"/>
    </source>
</evidence>
<evidence type="ECO:0000259" key="3">
    <source>
        <dbReference type="PROSITE" id="PS50930"/>
    </source>
</evidence>
<evidence type="ECO:0000256" key="1">
    <source>
        <dbReference type="PROSITE-ProRule" id="PRU00169"/>
    </source>
</evidence>
<dbReference type="Pfam" id="PF04397">
    <property type="entry name" value="LytTR"/>
    <property type="match status" value="1"/>
</dbReference>
<keyword evidence="1" id="KW-0597">Phosphoprotein</keyword>
<dbReference type="Pfam" id="PF00072">
    <property type="entry name" value="Response_reg"/>
    <property type="match status" value="1"/>
</dbReference>